<evidence type="ECO:0008006" key="4">
    <source>
        <dbReference type="Google" id="ProtNLM"/>
    </source>
</evidence>
<protein>
    <recommendedName>
        <fullName evidence="4">HEPN domain-containing protein</fullName>
    </recommendedName>
</protein>
<evidence type="ECO:0000313" key="2">
    <source>
        <dbReference type="EMBL" id="SHF98067.1"/>
    </source>
</evidence>
<sequence>MEQKTEITQYHFDTIVKDFLGKIESLNETLPFVMIFIRYNYRKANNDFATFVKDKGVSSVGEDGEESYTFSPEDSQNYFFHKRNIEKATNATDIVPESLFVTLISQFDSFLGRLIKEIFNVKPDILNASEKNLTYSRLLEFASLEEAKEYLIEKEVEAVLRESHIDHFGWLENKLGIVLRKDLPIWETFVEITERRNLFVHCDGIVSSQYLSVCRHNKIKLDEKVGVGTKFEVSPDYFVRAYKCLYEIAVKLTQVIWRKLLPKDLEKADESLNDICFELLKQGHFDLSDILLDFATNTLKKYYNEESRNVFIVNKALSLKLGGKIDKAHDIVNNKDWSACSDKFKIAKEALLDNFEEVERLMRKIGPDGDVKKLSYKVWPLFASFRKTDGFINCYKDVFREDYKAIETPKKLIEQLFQEVEKEQSKKPEPKEVGTVSELSTAEANL</sequence>
<proteinExistence type="predicted"/>
<feature type="region of interest" description="Disordered" evidence="1">
    <location>
        <begin position="423"/>
        <end position="446"/>
    </location>
</feature>
<reference evidence="2 3" key="1">
    <citation type="submission" date="2016-11" db="EMBL/GenBank/DDBJ databases">
        <authorList>
            <person name="Jaros S."/>
            <person name="Januszkiewicz K."/>
            <person name="Wedrychowicz H."/>
        </authorList>
    </citation>
    <scope>NUCLEOTIDE SEQUENCE [LARGE SCALE GENOMIC DNA]</scope>
    <source>
        <strain evidence="2 3">DSM 26897</strain>
    </source>
</reference>
<feature type="compositionally biased region" description="Polar residues" evidence="1">
    <location>
        <begin position="437"/>
        <end position="446"/>
    </location>
</feature>
<accession>A0A1M5G2L5</accession>
<gene>
    <name evidence="2" type="ORF">SAMN05444008_11578</name>
</gene>
<dbReference type="RefSeq" id="WP_073046026.1">
    <property type="nucleotide sequence ID" value="NZ_FQUO01000015.1"/>
</dbReference>
<dbReference type="Proteomes" id="UP000184368">
    <property type="component" value="Unassembled WGS sequence"/>
</dbReference>
<feature type="compositionally biased region" description="Basic and acidic residues" evidence="1">
    <location>
        <begin position="423"/>
        <end position="432"/>
    </location>
</feature>
<evidence type="ECO:0000313" key="3">
    <source>
        <dbReference type="Proteomes" id="UP000184368"/>
    </source>
</evidence>
<dbReference type="AlphaFoldDB" id="A0A1M5G2L5"/>
<keyword evidence="3" id="KW-1185">Reference proteome</keyword>
<organism evidence="2 3">
    <name type="scientific">Cnuella takakiae</name>
    <dbReference type="NCBI Taxonomy" id="1302690"/>
    <lineage>
        <taxon>Bacteria</taxon>
        <taxon>Pseudomonadati</taxon>
        <taxon>Bacteroidota</taxon>
        <taxon>Chitinophagia</taxon>
        <taxon>Chitinophagales</taxon>
        <taxon>Chitinophagaceae</taxon>
        <taxon>Cnuella</taxon>
    </lineage>
</organism>
<evidence type="ECO:0000256" key="1">
    <source>
        <dbReference type="SAM" id="MobiDB-lite"/>
    </source>
</evidence>
<dbReference type="EMBL" id="FQUO01000015">
    <property type="protein sequence ID" value="SHF98067.1"/>
    <property type="molecule type" value="Genomic_DNA"/>
</dbReference>
<dbReference type="OrthoDB" id="7061055at2"/>
<name>A0A1M5G2L5_9BACT</name>